<feature type="binding site" evidence="8">
    <location>
        <position position="24"/>
    </location>
    <ligand>
        <name>Na(+)</name>
        <dbReference type="ChEBI" id="CHEBI:29101"/>
        <label>1</label>
    </ligand>
</feature>
<feature type="transmembrane region" description="Helical" evidence="11">
    <location>
        <begin position="45"/>
        <end position="65"/>
    </location>
</feature>
<feature type="transmembrane region" description="Helical" evidence="11">
    <location>
        <begin position="215"/>
        <end position="239"/>
    </location>
</feature>
<accession>A0A813MYM0</accession>
<dbReference type="GO" id="GO:0089718">
    <property type="term" value="P:amino acid import across plasma membrane"/>
    <property type="evidence" value="ECO:0007669"/>
    <property type="project" value="TreeGrafter"/>
</dbReference>
<dbReference type="PRINTS" id="PR00176">
    <property type="entry name" value="NANEUSMPORT"/>
</dbReference>
<dbReference type="GO" id="GO:0046872">
    <property type="term" value="F:metal ion binding"/>
    <property type="evidence" value="ECO:0007669"/>
    <property type="project" value="UniProtKB-KW"/>
</dbReference>
<keyword evidence="10" id="KW-0769">Symport</keyword>
<evidence type="ECO:0000256" key="2">
    <source>
        <dbReference type="ARBA" id="ARBA00006459"/>
    </source>
</evidence>
<feature type="transmembrane region" description="Helical" evidence="11">
    <location>
        <begin position="541"/>
        <end position="574"/>
    </location>
</feature>
<feature type="binding site" evidence="8">
    <location>
        <position position="402"/>
    </location>
    <ligand>
        <name>Na(+)</name>
        <dbReference type="ChEBI" id="CHEBI:29101"/>
        <label>1</label>
    </ligand>
</feature>
<dbReference type="PANTHER" id="PTHR11616">
    <property type="entry name" value="SODIUM/CHLORIDE DEPENDENT TRANSPORTER"/>
    <property type="match status" value="1"/>
</dbReference>
<feature type="transmembrane region" description="Helical" evidence="11">
    <location>
        <begin position="245"/>
        <end position="267"/>
    </location>
</feature>
<dbReference type="GO" id="GO:0005283">
    <property type="term" value="F:amino acid:sodium symporter activity"/>
    <property type="evidence" value="ECO:0007669"/>
    <property type="project" value="TreeGrafter"/>
</dbReference>
<comment type="caution">
    <text evidence="12">The sequence shown here is derived from an EMBL/GenBank/DDBJ whole genome shotgun (WGS) entry which is preliminary data.</text>
</comment>
<evidence type="ECO:0000256" key="4">
    <source>
        <dbReference type="ARBA" id="ARBA00022692"/>
    </source>
</evidence>
<feature type="binding site" evidence="8">
    <location>
        <position position="398"/>
    </location>
    <ligand>
        <name>Na(+)</name>
        <dbReference type="ChEBI" id="CHEBI:29101"/>
        <label>1</label>
    </ligand>
</feature>
<evidence type="ECO:0000256" key="1">
    <source>
        <dbReference type="ARBA" id="ARBA00004141"/>
    </source>
</evidence>
<dbReference type="PROSITE" id="PS00610">
    <property type="entry name" value="NA_NEUROTRAN_SYMP_1"/>
    <property type="match status" value="1"/>
</dbReference>
<feature type="transmembrane region" description="Helical" evidence="11">
    <location>
        <begin position="503"/>
        <end position="529"/>
    </location>
</feature>
<keyword evidence="9" id="KW-1015">Disulfide bond</keyword>
<keyword evidence="5 11" id="KW-1133">Transmembrane helix</keyword>
<dbReference type="PROSITE" id="PS50267">
    <property type="entry name" value="NA_NEUROTRAN_SYMP_3"/>
    <property type="match status" value="1"/>
</dbReference>
<comment type="similarity">
    <text evidence="2 10">Belongs to the sodium:neurotransmitter symporter (SNF) (TC 2.A.22) family.</text>
</comment>
<comment type="subcellular location">
    <subcellularLocation>
        <location evidence="1">Membrane</location>
        <topology evidence="1">Multi-pass membrane protein</topology>
    </subcellularLocation>
</comment>
<feature type="binding site" evidence="8">
    <location>
        <position position="401"/>
    </location>
    <ligand>
        <name>Na(+)</name>
        <dbReference type="ChEBI" id="CHEBI:29101"/>
        <label>1</label>
    </ligand>
</feature>
<evidence type="ECO:0000256" key="3">
    <source>
        <dbReference type="ARBA" id="ARBA00022448"/>
    </source>
</evidence>
<keyword evidence="6 11" id="KW-0472">Membrane</keyword>
<feature type="transmembrane region" description="Helical" evidence="11">
    <location>
        <begin position="288"/>
        <end position="307"/>
    </location>
</feature>
<dbReference type="OrthoDB" id="6581954at2759"/>
<dbReference type="InterPro" id="IPR037272">
    <property type="entry name" value="SNS_sf"/>
</dbReference>
<evidence type="ECO:0000256" key="7">
    <source>
        <dbReference type="ARBA" id="ARBA00023180"/>
    </source>
</evidence>
<feature type="binding site" evidence="8">
    <location>
        <position position="26"/>
    </location>
    <ligand>
        <name>Na(+)</name>
        <dbReference type="ChEBI" id="CHEBI:29101"/>
        <label>1</label>
    </ligand>
</feature>
<keyword evidence="7" id="KW-0325">Glycoprotein</keyword>
<organism evidence="12 13">
    <name type="scientific">Brachionus calyciflorus</name>
    <dbReference type="NCBI Taxonomy" id="104777"/>
    <lineage>
        <taxon>Eukaryota</taxon>
        <taxon>Metazoa</taxon>
        <taxon>Spiralia</taxon>
        <taxon>Gnathifera</taxon>
        <taxon>Rotifera</taxon>
        <taxon>Eurotatoria</taxon>
        <taxon>Monogononta</taxon>
        <taxon>Pseudotrocha</taxon>
        <taxon>Ploima</taxon>
        <taxon>Brachionidae</taxon>
        <taxon>Brachionus</taxon>
    </lineage>
</organism>
<feature type="transmembrane region" description="Helical" evidence="11">
    <location>
        <begin position="100"/>
        <end position="117"/>
    </location>
</feature>
<dbReference type="EMBL" id="CAJNOC010000220">
    <property type="protein sequence ID" value="CAF0729098.1"/>
    <property type="molecule type" value="Genomic_DNA"/>
</dbReference>
<dbReference type="Proteomes" id="UP000663879">
    <property type="component" value="Unassembled WGS sequence"/>
</dbReference>
<feature type="transmembrane region" description="Helical" evidence="11">
    <location>
        <begin position="430"/>
        <end position="455"/>
    </location>
</feature>
<evidence type="ECO:0000256" key="6">
    <source>
        <dbReference type="ARBA" id="ARBA00023136"/>
    </source>
</evidence>
<evidence type="ECO:0000256" key="9">
    <source>
        <dbReference type="PIRSR" id="PIRSR600175-2"/>
    </source>
</evidence>
<reference evidence="12" key="1">
    <citation type="submission" date="2021-02" db="EMBL/GenBank/DDBJ databases">
        <authorList>
            <person name="Nowell W R."/>
        </authorList>
    </citation>
    <scope>NUCLEOTIDE SEQUENCE</scope>
    <source>
        <strain evidence="12">Ploen Becks lab</strain>
    </source>
</reference>
<keyword evidence="4 10" id="KW-0812">Transmembrane</keyword>
<evidence type="ECO:0000313" key="12">
    <source>
        <dbReference type="EMBL" id="CAF0729098.1"/>
    </source>
</evidence>
<gene>
    <name evidence="12" type="ORF">OXX778_LOCUS2721</name>
</gene>
<feature type="transmembrane region" description="Helical" evidence="11">
    <location>
        <begin position="12"/>
        <end position="33"/>
    </location>
</feature>
<feature type="binding site" evidence="8">
    <location>
        <position position="27"/>
    </location>
    <ligand>
        <name>Na(+)</name>
        <dbReference type="ChEBI" id="CHEBI:29101"/>
        <label>1</label>
    </ligand>
</feature>
<feature type="disulfide bond" evidence="9">
    <location>
        <begin position="129"/>
        <end position="138"/>
    </location>
</feature>
<sequence>MDNKSKIKRETWSGRFDFFLTSLGYAVGLGAIWRFPYLCYKYGGGAFLIPYFVFLFLVGIPLVFLEMAIGQFTSTGPMTCWSMVSIFRGIGFSVNIVNNYVNIYFTMILAYSMYYLIMSMNTELPWQYCNPKWIAKNCVDNRNRMNLTLLSCTDDLKCNDGLCYSSLTSTGSLASCDLNKTQLIEKGFWNLAYPSEIFWKEVLLQKSSSIDESGYIVWQLLVALTVAWLVITASVINGIKVSGKVVYFTSIFPYFVLLVLGIRGWMLEGAAEGIKFYIYPDFSKLTNLKVWVEAAAQIFFTLSISYGGLSALASYNDYKTNILRDSILVSIANCATSVFAGFVVFSYIGYLSKITGEDIDQVVQAGQGLAFVVYPFAVTTIKGSPIWSVLFFLMMLILGLDSSMGSVETFITSIFDLFPKFKKNRLRRYLSILTLIGIYFGLGILFCLQSGSYWIEIFDTYVGNWTVFLLGALESISIGWFYGFNNFRKDLSTMLGTKITDSIFFNIFRILWCFLTPVIVLFLMVVSILNYKVIESNGNKFPYWTFIVGNLITFSSLIGVVFWPIYLIITRVYIKKQPFRSLFKPDKNWRPLKDENKIMVDLAHGRLEKPSYYENQNLEFIENF</sequence>
<dbReference type="PANTHER" id="PTHR11616:SF321">
    <property type="entry name" value="SODIUM-DEPENDENT NUTRIENT AMINO ACID TRANSPORTER 1-RELATED"/>
    <property type="match status" value="1"/>
</dbReference>
<evidence type="ECO:0000256" key="8">
    <source>
        <dbReference type="PIRSR" id="PIRSR600175-1"/>
    </source>
</evidence>
<protein>
    <recommendedName>
        <fullName evidence="10">Transporter</fullName>
    </recommendedName>
</protein>
<feature type="binding site" evidence="8">
    <location>
        <position position="333"/>
    </location>
    <ligand>
        <name>Na(+)</name>
        <dbReference type="ChEBI" id="CHEBI:29101"/>
        <label>1</label>
    </ligand>
</feature>
<keyword evidence="8" id="KW-0479">Metal-binding</keyword>
<dbReference type="GO" id="GO:0015179">
    <property type="term" value="F:L-amino acid transmembrane transporter activity"/>
    <property type="evidence" value="ECO:0007669"/>
    <property type="project" value="TreeGrafter"/>
</dbReference>
<dbReference type="GO" id="GO:0005886">
    <property type="term" value="C:plasma membrane"/>
    <property type="evidence" value="ECO:0007669"/>
    <property type="project" value="TreeGrafter"/>
</dbReference>
<dbReference type="SUPFAM" id="SSF161070">
    <property type="entry name" value="SNF-like"/>
    <property type="match status" value="1"/>
</dbReference>
<evidence type="ECO:0000256" key="5">
    <source>
        <dbReference type="ARBA" id="ARBA00022989"/>
    </source>
</evidence>
<evidence type="ECO:0000256" key="11">
    <source>
        <dbReference type="SAM" id="Phobius"/>
    </source>
</evidence>
<dbReference type="AlphaFoldDB" id="A0A813MYM0"/>
<keyword evidence="3 10" id="KW-0813">Transport</keyword>
<proteinExistence type="inferred from homology"/>
<name>A0A813MYM0_9BILA</name>
<feature type="transmembrane region" description="Helical" evidence="11">
    <location>
        <begin position="461"/>
        <end position="482"/>
    </location>
</feature>
<evidence type="ECO:0000256" key="10">
    <source>
        <dbReference type="RuleBase" id="RU003732"/>
    </source>
</evidence>
<feature type="transmembrane region" description="Helical" evidence="11">
    <location>
        <begin position="327"/>
        <end position="350"/>
    </location>
</feature>
<keyword evidence="8" id="KW-0915">Sodium</keyword>
<evidence type="ECO:0000313" key="13">
    <source>
        <dbReference type="Proteomes" id="UP000663879"/>
    </source>
</evidence>
<dbReference type="InterPro" id="IPR000175">
    <property type="entry name" value="Na/ntran_symport"/>
</dbReference>
<dbReference type="Pfam" id="PF00209">
    <property type="entry name" value="SNF"/>
    <property type="match status" value="1"/>
</dbReference>
<keyword evidence="13" id="KW-1185">Reference proteome</keyword>